<dbReference type="SMART" id="SM00382">
    <property type="entry name" value="AAA"/>
    <property type="match status" value="2"/>
</dbReference>
<dbReference type="SUPFAM" id="SSF52540">
    <property type="entry name" value="P-loop containing nucleoside triphosphate hydrolases"/>
    <property type="match status" value="2"/>
</dbReference>
<dbReference type="GO" id="GO:0005524">
    <property type="term" value="F:ATP binding"/>
    <property type="evidence" value="ECO:0007669"/>
    <property type="project" value="UniProtKB-KW"/>
</dbReference>
<evidence type="ECO:0000313" key="10">
    <source>
        <dbReference type="EMBL" id="MBA2890114.1"/>
    </source>
</evidence>
<evidence type="ECO:0000256" key="5">
    <source>
        <dbReference type="ARBA" id="ARBA00022741"/>
    </source>
</evidence>
<dbReference type="Proteomes" id="UP000530928">
    <property type="component" value="Unassembled WGS sequence"/>
</dbReference>
<evidence type="ECO:0000256" key="6">
    <source>
        <dbReference type="ARBA" id="ARBA00022840"/>
    </source>
</evidence>
<evidence type="ECO:0000313" key="11">
    <source>
        <dbReference type="Proteomes" id="UP000530928"/>
    </source>
</evidence>
<evidence type="ECO:0000256" key="3">
    <source>
        <dbReference type="ARBA" id="ARBA00022597"/>
    </source>
</evidence>
<gene>
    <name evidence="10" type="ORF">HNR30_001449</name>
</gene>
<feature type="domain" description="ABC transporter" evidence="9">
    <location>
        <begin position="3"/>
        <end position="484"/>
    </location>
</feature>
<keyword evidence="3 10" id="KW-0762">Sugar transport</keyword>
<dbReference type="AlphaFoldDB" id="A0A7W0CFL5"/>
<dbReference type="RefSeq" id="WP_181608834.1">
    <property type="nucleotide sequence ID" value="NZ_BAABAM010000001.1"/>
</dbReference>
<keyword evidence="11" id="KW-1185">Reference proteome</keyword>
<dbReference type="PANTHER" id="PTHR43790">
    <property type="entry name" value="CARBOHYDRATE TRANSPORT ATP-BINDING PROTEIN MG119-RELATED"/>
    <property type="match status" value="1"/>
</dbReference>
<dbReference type="PROSITE" id="PS50893">
    <property type="entry name" value="ABC_TRANSPORTER_2"/>
    <property type="match status" value="1"/>
</dbReference>
<dbReference type="Gene3D" id="3.40.50.300">
    <property type="entry name" value="P-loop containing nucleotide triphosphate hydrolases"/>
    <property type="match status" value="2"/>
</dbReference>
<keyword evidence="6" id="KW-0067">ATP-binding</keyword>
<keyword evidence="7" id="KW-1278">Translocase</keyword>
<organism evidence="10 11">
    <name type="scientific">Nonomuraea soli</name>
    <dbReference type="NCBI Taxonomy" id="1032476"/>
    <lineage>
        <taxon>Bacteria</taxon>
        <taxon>Bacillati</taxon>
        <taxon>Actinomycetota</taxon>
        <taxon>Actinomycetes</taxon>
        <taxon>Streptosporangiales</taxon>
        <taxon>Streptosporangiaceae</taxon>
        <taxon>Nonomuraea</taxon>
    </lineage>
</organism>
<keyword evidence="5" id="KW-0547">Nucleotide-binding</keyword>
<dbReference type="InterPro" id="IPR027417">
    <property type="entry name" value="P-loop_NTPase"/>
</dbReference>
<keyword evidence="4" id="KW-0677">Repeat</keyword>
<accession>A0A7W0CFL5</accession>
<keyword evidence="8" id="KW-0472">Membrane</keyword>
<dbReference type="InterPro" id="IPR017871">
    <property type="entry name" value="ABC_transporter-like_CS"/>
</dbReference>
<name>A0A7W0CFL5_9ACTN</name>
<dbReference type="EMBL" id="JACDUR010000001">
    <property type="protein sequence ID" value="MBA2890114.1"/>
    <property type="molecule type" value="Genomic_DNA"/>
</dbReference>
<dbReference type="InterPro" id="IPR003439">
    <property type="entry name" value="ABC_transporter-like_ATP-bd"/>
</dbReference>
<dbReference type="CDD" id="cd03216">
    <property type="entry name" value="ABC_Carb_Monos_I"/>
    <property type="match status" value="1"/>
</dbReference>
<dbReference type="Pfam" id="PF00005">
    <property type="entry name" value="ABC_tran"/>
    <property type="match status" value="2"/>
</dbReference>
<reference evidence="10 11" key="1">
    <citation type="submission" date="2020-07" db="EMBL/GenBank/DDBJ databases">
        <title>Genomic Encyclopedia of Type Strains, Phase IV (KMG-IV): sequencing the most valuable type-strain genomes for metagenomic binning, comparative biology and taxonomic classification.</title>
        <authorList>
            <person name="Goeker M."/>
        </authorList>
    </citation>
    <scope>NUCLEOTIDE SEQUENCE [LARGE SCALE GENOMIC DNA]</scope>
    <source>
        <strain evidence="10 11">DSM 45533</strain>
    </source>
</reference>
<keyword evidence="2" id="KW-1003">Cell membrane</keyword>
<evidence type="ECO:0000256" key="8">
    <source>
        <dbReference type="ARBA" id="ARBA00023136"/>
    </source>
</evidence>
<dbReference type="PANTHER" id="PTHR43790:SF3">
    <property type="entry name" value="D-ALLOSE IMPORT ATP-BINDING PROTEIN ALSA-RELATED"/>
    <property type="match status" value="1"/>
</dbReference>
<proteinExistence type="predicted"/>
<sequence length="486" mass="51628">MLLRVTGLSKRFGATQALDRVKLILQAGEVLALAGENGSGKSTLSKIIAGAVQPDEGTIELDGKPVNFADPRAALAAGVCIVSQEPTLVPHLSVAENVLLTRLGRLVSRASLARRAEPLLRRVGLDVDPLLPLASLAPGDRELVELAKALGSQPKLLILDEATARMPDPSRLFDVVDQLKADDVGVIFISHRLPEMRRLAKRATVLRDGRNAAELDWLAMTDQGIASAMVGRDFGDFYHKAQVPIGEVRLEVRDLVTRRSPYPVTFTVRAGEIVGIAGLVGAGRSELLEAIGGAHPARSGLVLVDGRRRRVRSPIEAHRAGIVLVPEDRLSQALVPGHSIRSNLAMPWLRALERTDHGQEDRRARRAIAAYGIRCQGPDQPISGLSGGNAQKVVLARAVGQDPGVLLLDEPTRGVDIGARTDIYEIVAGLAARGAALVLVSSDLPELLGLADRIIVLADGRPAGELTREEATEEAVALLALGGGQG</sequence>
<dbReference type="InterPro" id="IPR003593">
    <property type="entry name" value="AAA+_ATPase"/>
</dbReference>
<evidence type="ECO:0000256" key="4">
    <source>
        <dbReference type="ARBA" id="ARBA00022737"/>
    </source>
</evidence>
<protein>
    <submittedName>
        <fullName evidence="10">ABC-type sugar transport system ATPase subunit</fullName>
    </submittedName>
</protein>
<keyword evidence="1" id="KW-0813">Transport</keyword>
<evidence type="ECO:0000256" key="1">
    <source>
        <dbReference type="ARBA" id="ARBA00022448"/>
    </source>
</evidence>
<evidence type="ECO:0000256" key="2">
    <source>
        <dbReference type="ARBA" id="ARBA00022475"/>
    </source>
</evidence>
<evidence type="ECO:0000256" key="7">
    <source>
        <dbReference type="ARBA" id="ARBA00022967"/>
    </source>
</evidence>
<dbReference type="PROSITE" id="PS00211">
    <property type="entry name" value="ABC_TRANSPORTER_1"/>
    <property type="match status" value="1"/>
</dbReference>
<comment type="caution">
    <text evidence="10">The sequence shown here is derived from an EMBL/GenBank/DDBJ whole genome shotgun (WGS) entry which is preliminary data.</text>
</comment>
<dbReference type="GO" id="GO:0016887">
    <property type="term" value="F:ATP hydrolysis activity"/>
    <property type="evidence" value="ECO:0007669"/>
    <property type="project" value="InterPro"/>
</dbReference>
<dbReference type="InterPro" id="IPR050107">
    <property type="entry name" value="ABC_carbohydrate_import_ATPase"/>
</dbReference>
<evidence type="ECO:0000259" key="9">
    <source>
        <dbReference type="PROSITE" id="PS50893"/>
    </source>
</evidence>
<dbReference type="CDD" id="cd03215">
    <property type="entry name" value="ABC_Carb_Monos_II"/>
    <property type="match status" value="1"/>
</dbReference>